<evidence type="ECO:0000313" key="6">
    <source>
        <dbReference type="EMBL" id="SVA34151.1"/>
    </source>
</evidence>
<dbReference type="Gene3D" id="1.20.120.350">
    <property type="entry name" value="Voltage-gated potassium channels. Chain C"/>
    <property type="match status" value="1"/>
</dbReference>
<proteinExistence type="predicted"/>
<name>A0A381V2G6_9ZZZZ</name>
<feature type="transmembrane region" description="Helical" evidence="5">
    <location>
        <begin position="13"/>
        <end position="34"/>
    </location>
</feature>
<dbReference type="EMBL" id="UINC01007584">
    <property type="protein sequence ID" value="SVA34151.1"/>
    <property type="molecule type" value="Genomic_DNA"/>
</dbReference>
<evidence type="ECO:0000256" key="3">
    <source>
        <dbReference type="ARBA" id="ARBA00022989"/>
    </source>
</evidence>
<dbReference type="GO" id="GO:0016020">
    <property type="term" value="C:membrane"/>
    <property type="evidence" value="ECO:0007669"/>
    <property type="project" value="UniProtKB-SubCell"/>
</dbReference>
<keyword evidence="4 5" id="KW-0472">Membrane</keyword>
<sequence>MVETCRKVSRANWFSNFILLIIALAAVVVGMQTYKAFELKHRIILDALDFIVLGIFV</sequence>
<comment type="subcellular location">
    <subcellularLocation>
        <location evidence="1">Membrane</location>
        <topology evidence="1">Multi-pass membrane protein</topology>
    </subcellularLocation>
</comment>
<evidence type="ECO:0000256" key="5">
    <source>
        <dbReference type="SAM" id="Phobius"/>
    </source>
</evidence>
<keyword evidence="3 5" id="KW-1133">Transmembrane helix</keyword>
<dbReference type="InterPro" id="IPR027359">
    <property type="entry name" value="Volt_channel_dom_sf"/>
</dbReference>
<feature type="non-terminal residue" evidence="6">
    <location>
        <position position="57"/>
    </location>
</feature>
<evidence type="ECO:0000256" key="1">
    <source>
        <dbReference type="ARBA" id="ARBA00004141"/>
    </source>
</evidence>
<evidence type="ECO:0000256" key="4">
    <source>
        <dbReference type="ARBA" id="ARBA00023136"/>
    </source>
</evidence>
<evidence type="ECO:0000256" key="2">
    <source>
        <dbReference type="ARBA" id="ARBA00022692"/>
    </source>
</evidence>
<dbReference type="AlphaFoldDB" id="A0A381V2G6"/>
<keyword evidence="2 5" id="KW-0812">Transmembrane</keyword>
<protein>
    <submittedName>
        <fullName evidence="6">Uncharacterized protein</fullName>
    </submittedName>
</protein>
<reference evidence="6" key="1">
    <citation type="submission" date="2018-05" db="EMBL/GenBank/DDBJ databases">
        <authorList>
            <person name="Lanie J.A."/>
            <person name="Ng W.-L."/>
            <person name="Kazmierczak K.M."/>
            <person name="Andrzejewski T.M."/>
            <person name="Davidsen T.M."/>
            <person name="Wayne K.J."/>
            <person name="Tettelin H."/>
            <person name="Glass J.I."/>
            <person name="Rusch D."/>
            <person name="Podicherti R."/>
            <person name="Tsui H.-C.T."/>
            <person name="Winkler M.E."/>
        </authorList>
    </citation>
    <scope>NUCLEOTIDE SEQUENCE</scope>
</reference>
<gene>
    <name evidence="6" type="ORF">METZ01_LOCUS87005</name>
</gene>
<organism evidence="6">
    <name type="scientific">marine metagenome</name>
    <dbReference type="NCBI Taxonomy" id="408172"/>
    <lineage>
        <taxon>unclassified sequences</taxon>
        <taxon>metagenomes</taxon>
        <taxon>ecological metagenomes</taxon>
    </lineage>
</organism>
<accession>A0A381V2G6</accession>